<dbReference type="AlphaFoldDB" id="A0A4R2IGI3"/>
<evidence type="ECO:0000313" key="2">
    <source>
        <dbReference type="EMBL" id="TCO42818.1"/>
    </source>
</evidence>
<keyword evidence="3" id="KW-1185">Reference proteome</keyword>
<gene>
    <name evidence="2" type="ORF">EV148_101224</name>
</gene>
<dbReference type="Proteomes" id="UP000294862">
    <property type="component" value="Unassembled WGS sequence"/>
</dbReference>
<organism evidence="2 3">
    <name type="scientific">Dokdonella fugitiva</name>
    <dbReference type="NCBI Taxonomy" id="328517"/>
    <lineage>
        <taxon>Bacteria</taxon>
        <taxon>Pseudomonadati</taxon>
        <taxon>Pseudomonadota</taxon>
        <taxon>Gammaproteobacteria</taxon>
        <taxon>Lysobacterales</taxon>
        <taxon>Rhodanobacteraceae</taxon>
        <taxon>Dokdonella</taxon>
    </lineage>
</organism>
<dbReference type="EMBL" id="SLWQ01000001">
    <property type="protein sequence ID" value="TCO42818.1"/>
    <property type="molecule type" value="Genomic_DNA"/>
</dbReference>
<dbReference type="RefSeq" id="WP_131992216.1">
    <property type="nucleotide sequence ID" value="NZ_JACGXM010000001.1"/>
</dbReference>
<proteinExistence type="predicted"/>
<dbReference type="PROSITE" id="PS51257">
    <property type="entry name" value="PROKAR_LIPOPROTEIN"/>
    <property type="match status" value="1"/>
</dbReference>
<protein>
    <submittedName>
        <fullName evidence="2">Uncharacterized protein</fullName>
    </submittedName>
</protein>
<keyword evidence="1" id="KW-0732">Signal</keyword>
<dbReference type="OrthoDB" id="5956489at2"/>
<evidence type="ECO:0000313" key="3">
    <source>
        <dbReference type="Proteomes" id="UP000294862"/>
    </source>
</evidence>
<comment type="caution">
    <text evidence="2">The sequence shown here is derived from an EMBL/GenBank/DDBJ whole genome shotgun (WGS) entry which is preliminary data.</text>
</comment>
<name>A0A4R2IGI3_9GAMM</name>
<evidence type="ECO:0000256" key="1">
    <source>
        <dbReference type="SAM" id="SignalP"/>
    </source>
</evidence>
<reference evidence="2 3" key="1">
    <citation type="journal article" date="2015" name="Stand. Genomic Sci.">
        <title>Genomic Encyclopedia of Bacterial and Archaeal Type Strains, Phase III: the genomes of soil and plant-associated and newly described type strains.</title>
        <authorList>
            <person name="Whitman W.B."/>
            <person name="Woyke T."/>
            <person name="Klenk H.P."/>
            <person name="Zhou Y."/>
            <person name="Lilburn T.G."/>
            <person name="Beck B.J."/>
            <person name="De Vos P."/>
            <person name="Vandamme P."/>
            <person name="Eisen J.A."/>
            <person name="Garrity G."/>
            <person name="Hugenholtz P."/>
            <person name="Kyrpides N.C."/>
        </authorList>
    </citation>
    <scope>NUCLEOTIDE SEQUENCE [LARGE SCALE GENOMIC DNA]</scope>
    <source>
        <strain evidence="2 3">A3</strain>
    </source>
</reference>
<feature type="chain" id="PRO_5020705846" evidence="1">
    <location>
        <begin position="23"/>
        <end position="211"/>
    </location>
</feature>
<feature type="signal peptide" evidence="1">
    <location>
        <begin position="1"/>
        <end position="22"/>
    </location>
</feature>
<sequence>MKPMITMLCAGALACLAGTIQAKESSYRQATNADSADTFQQVVTWVHDEMKAGGRYASLDPADRVALDAKFARMQDLFDRNGSIDRMRAEDKIALYNTQEEVNAMLATHDSMLAEQAGPATSRMTRAVAKVNRENDRVICERRTKAGSHIMETYCHTNAQAKEARRETQRQMDTWAHSQCTGSAPNRGEGGCGIPHMLTATQRLQLTSGGR</sequence>
<accession>A0A4R2IGI3</accession>